<feature type="transmembrane region" description="Helical" evidence="1">
    <location>
        <begin position="20"/>
        <end position="44"/>
    </location>
</feature>
<keyword evidence="1" id="KW-1133">Transmembrane helix</keyword>
<keyword evidence="3" id="KW-1185">Reference proteome</keyword>
<dbReference type="Proteomes" id="UP001549146">
    <property type="component" value="Unassembled WGS sequence"/>
</dbReference>
<organism evidence="2 3">
    <name type="scientific">Moheibacter stercoris</name>
    <dbReference type="NCBI Taxonomy" id="1628251"/>
    <lineage>
        <taxon>Bacteria</taxon>
        <taxon>Pseudomonadati</taxon>
        <taxon>Bacteroidota</taxon>
        <taxon>Flavobacteriia</taxon>
        <taxon>Flavobacteriales</taxon>
        <taxon>Weeksellaceae</taxon>
        <taxon>Moheibacter</taxon>
    </lineage>
</organism>
<dbReference type="EMBL" id="JBEPMO010000028">
    <property type="protein sequence ID" value="MET3733037.1"/>
    <property type="molecule type" value="Genomic_DNA"/>
</dbReference>
<evidence type="ECO:0000256" key="1">
    <source>
        <dbReference type="SAM" id="Phobius"/>
    </source>
</evidence>
<evidence type="ECO:0000313" key="3">
    <source>
        <dbReference type="Proteomes" id="UP001549146"/>
    </source>
</evidence>
<reference evidence="2 3" key="1">
    <citation type="submission" date="2024-06" db="EMBL/GenBank/DDBJ databases">
        <title>Genomic Encyclopedia of Type Strains, Phase IV (KMG-IV): sequencing the most valuable type-strain genomes for metagenomic binning, comparative biology and taxonomic classification.</title>
        <authorList>
            <person name="Goeker M."/>
        </authorList>
    </citation>
    <scope>NUCLEOTIDE SEQUENCE [LARGE SCALE GENOMIC DNA]</scope>
    <source>
        <strain evidence="2 3">DSM 29388</strain>
    </source>
</reference>
<keyword evidence="1" id="KW-0472">Membrane</keyword>
<keyword evidence="1" id="KW-0812">Transmembrane</keyword>
<feature type="transmembrane region" description="Helical" evidence="1">
    <location>
        <begin position="158"/>
        <end position="180"/>
    </location>
</feature>
<protein>
    <submittedName>
        <fullName evidence="2">Iron-regulated membrane protein</fullName>
    </submittedName>
</protein>
<dbReference type="RefSeq" id="WP_354510815.1">
    <property type="nucleotide sequence ID" value="NZ_JBEPMO010000028.1"/>
</dbReference>
<gene>
    <name evidence="2" type="ORF">ABID46_002630</name>
</gene>
<accession>A0ABV2LZS3</accession>
<sequence length="190" mass="22212">MSKSTDRKKQAKILRIFRKVHRTTGALLFIFFFVVSVTGLLLGWKKHSNGMILPKSYQGTSTDLKDWLPLDSLHSIAVYHLHESVDKDLKLDLERIDVRKDKGMVKFVFLDHFWGIQLDGATGELLHIEKRRSDIIENIHDGSILDYYFNTKGEYFKLVYTSIMGLALLLFTITGFWLWYGPKRMRQSRK</sequence>
<evidence type="ECO:0000313" key="2">
    <source>
        <dbReference type="EMBL" id="MET3733037.1"/>
    </source>
</evidence>
<proteinExistence type="predicted"/>
<comment type="caution">
    <text evidence="2">The sequence shown here is derived from an EMBL/GenBank/DDBJ whole genome shotgun (WGS) entry which is preliminary data.</text>
</comment>
<dbReference type="InterPro" id="IPR005625">
    <property type="entry name" value="PepSY-ass_TM"/>
</dbReference>
<name>A0ABV2LZS3_9FLAO</name>
<dbReference type="Pfam" id="PF03929">
    <property type="entry name" value="PepSY_TM"/>
    <property type="match status" value="1"/>
</dbReference>